<dbReference type="Proteomes" id="UP000324159">
    <property type="component" value="Unassembled WGS sequence"/>
</dbReference>
<dbReference type="PROSITE" id="PS50851">
    <property type="entry name" value="CHEW"/>
    <property type="match status" value="1"/>
</dbReference>
<organism evidence="2 3">
    <name type="scientific">Geothermobacter ehrlichii</name>
    <dbReference type="NCBI Taxonomy" id="213224"/>
    <lineage>
        <taxon>Bacteria</taxon>
        <taxon>Pseudomonadati</taxon>
        <taxon>Thermodesulfobacteriota</taxon>
        <taxon>Desulfuromonadia</taxon>
        <taxon>Desulfuromonadales</taxon>
        <taxon>Geothermobacteraceae</taxon>
        <taxon>Geothermobacter</taxon>
    </lineage>
</organism>
<dbReference type="SUPFAM" id="SSF50341">
    <property type="entry name" value="CheW-like"/>
    <property type="match status" value="1"/>
</dbReference>
<sequence length="140" mass="15273">MVSADRLKLVAGVGPLQLLFGIDELQEVLAAGELEWLPDGEAIRLRGAEVPVRDPESLFGVPAAAAFAARHLLVFRDPDRPWGLLVDDIVGVFPAESFILRDVPALLRKPGQSYRQIAVHQGRVLICCDSERLAARRSAP</sequence>
<proteinExistence type="predicted"/>
<evidence type="ECO:0000313" key="3">
    <source>
        <dbReference type="Proteomes" id="UP000324159"/>
    </source>
</evidence>
<dbReference type="EMBL" id="VNIB01000007">
    <property type="protein sequence ID" value="TYO98232.1"/>
    <property type="molecule type" value="Genomic_DNA"/>
</dbReference>
<comment type="caution">
    <text evidence="2">The sequence shown here is derived from an EMBL/GenBank/DDBJ whole genome shotgun (WGS) entry which is preliminary data.</text>
</comment>
<reference evidence="2 3" key="1">
    <citation type="submission" date="2019-07" db="EMBL/GenBank/DDBJ databases">
        <title>Genomic Encyclopedia of Type Strains, Phase IV (KMG-IV): sequencing the most valuable type-strain genomes for metagenomic binning, comparative biology and taxonomic classification.</title>
        <authorList>
            <person name="Goeker M."/>
        </authorList>
    </citation>
    <scope>NUCLEOTIDE SEQUENCE [LARGE SCALE GENOMIC DNA]</scope>
    <source>
        <strain evidence="2 3">SS015</strain>
    </source>
</reference>
<protein>
    <submittedName>
        <fullName evidence="2">Chemotaxis signal transduction protein</fullName>
    </submittedName>
</protein>
<dbReference type="Gene3D" id="2.40.50.180">
    <property type="entry name" value="CheA-289, Domain 4"/>
    <property type="match status" value="1"/>
</dbReference>
<dbReference type="Gene3D" id="2.30.30.40">
    <property type="entry name" value="SH3 Domains"/>
    <property type="match status" value="1"/>
</dbReference>
<dbReference type="AlphaFoldDB" id="A0A5D3WLT7"/>
<dbReference type="GO" id="GO:0006935">
    <property type="term" value="P:chemotaxis"/>
    <property type="evidence" value="ECO:0007669"/>
    <property type="project" value="InterPro"/>
</dbReference>
<keyword evidence="3" id="KW-1185">Reference proteome</keyword>
<dbReference type="InterPro" id="IPR036061">
    <property type="entry name" value="CheW-like_dom_sf"/>
</dbReference>
<dbReference type="OrthoDB" id="5405753at2"/>
<accession>A0A5D3WLT7</accession>
<dbReference type="InterPro" id="IPR002545">
    <property type="entry name" value="CheW-lke_dom"/>
</dbReference>
<evidence type="ECO:0000313" key="2">
    <source>
        <dbReference type="EMBL" id="TYO98232.1"/>
    </source>
</evidence>
<gene>
    <name evidence="2" type="ORF">EDC39_10727</name>
</gene>
<name>A0A5D3WLT7_9BACT</name>
<feature type="domain" description="CheW-like" evidence="1">
    <location>
        <begin position="1"/>
        <end position="139"/>
    </location>
</feature>
<evidence type="ECO:0000259" key="1">
    <source>
        <dbReference type="PROSITE" id="PS50851"/>
    </source>
</evidence>
<dbReference type="GO" id="GO:0007165">
    <property type="term" value="P:signal transduction"/>
    <property type="evidence" value="ECO:0007669"/>
    <property type="project" value="InterPro"/>
</dbReference>
<dbReference type="Pfam" id="PF01584">
    <property type="entry name" value="CheW"/>
    <property type="match status" value="1"/>
</dbReference>
<dbReference type="RefSeq" id="WP_148896006.1">
    <property type="nucleotide sequence ID" value="NZ_VNIB01000007.1"/>
</dbReference>